<protein>
    <recommendedName>
        <fullName evidence="1">T6SS Phospholipase effector Tle1-like catalytic domain-containing protein</fullName>
    </recommendedName>
</protein>
<gene>
    <name evidence="2" type="ORF">Micbo1qcDRAFT_230335</name>
</gene>
<dbReference type="PANTHER" id="PTHR33840:SF16">
    <property type="entry name" value="DUF2235 DOMAIN-CONTAINING PROTEIN"/>
    <property type="match status" value="1"/>
</dbReference>
<dbReference type="EMBL" id="KQ964246">
    <property type="protein sequence ID" value="KXJ94960.1"/>
    <property type="molecule type" value="Genomic_DNA"/>
</dbReference>
<feature type="domain" description="T6SS Phospholipase effector Tle1-like catalytic" evidence="1">
    <location>
        <begin position="12"/>
        <end position="381"/>
    </location>
</feature>
<keyword evidence="3" id="KW-1185">Reference proteome</keyword>
<accession>A0A136JCT3</accession>
<proteinExistence type="predicted"/>
<dbReference type="Proteomes" id="UP000070501">
    <property type="component" value="Unassembled WGS sequence"/>
</dbReference>
<reference evidence="3" key="1">
    <citation type="submission" date="2016-02" db="EMBL/GenBank/DDBJ databases">
        <title>Draft genome sequence of Microdochium bolleyi, a fungal endophyte of beachgrass.</title>
        <authorList>
            <consortium name="DOE Joint Genome Institute"/>
            <person name="David A.S."/>
            <person name="May G."/>
            <person name="Haridas S."/>
            <person name="Lim J."/>
            <person name="Wang M."/>
            <person name="Labutti K."/>
            <person name="Lipzen A."/>
            <person name="Barry K."/>
            <person name="Grigoriev I.V."/>
        </authorList>
    </citation>
    <scope>NUCLEOTIDE SEQUENCE [LARGE SCALE GENOMIC DNA]</scope>
    <source>
        <strain evidence="3">J235TASD1</strain>
    </source>
</reference>
<dbReference type="OrthoDB" id="3057168at2759"/>
<dbReference type="PANTHER" id="PTHR33840">
    <property type="match status" value="1"/>
</dbReference>
<evidence type="ECO:0000259" key="1">
    <source>
        <dbReference type="Pfam" id="PF09994"/>
    </source>
</evidence>
<organism evidence="2 3">
    <name type="scientific">Microdochium bolleyi</name>
    <dbReference type="NCBI Taxonomy" id="196109"/>
    <lineage>
        <taxon>Eukaryota</taxon>
        <taxon>Fungi</taxon>
        <taxon>Dikarya</taxon>
        <taxon>Ascomycota</taxon>
        <taxon>Pezizomycotina</taxon>
        <taxon>Sordariomycetes</taxon>
        <taxon>Xylariomycetidae</taxon>
        <taxon>Xylariales</taxon>
        <taxon>Microdochiaceae</taxon>
        <taxon>Microdochium</taxon>
    </lineage>
</organism>
<dbReference type="InParanoid" id="A0A136JCT3"/>
<evidence type="ECO:0000313" key="3">
    <source>
        <dbReference type="Proteomes" id="UP000070501"/>
    </source>
</evidence>
<dbReference type="AlphaFoldDB" id="A0A136JCT3"/>
<name>A0A136JCT3_9PEZI</name>
<dbReference type="STRING" id="196109.A0A136JCT3"/>
<sequence>MPSAIRPSKIPKRLIVCCDGTWQSSVTGAKNIPSNVTRLARSIAREGLDKNGQVWQQLVHYDAGIGTGELSKSEKDRQGGFGVGFTGNVISAYNFLVLNYSPGDKVYCFGFSRGAYTARAVAGLVNDIGILKPRDMQDFPDLFALYEDNKNSHGFRRSKAYREWVTGVKASQNPEQMTGRTRWLKRPHESADEASRIVEVVGVFDTVGSLGVPRSSYYTVDLALKYFGWRMGATKVGFHNVDLSPYIRYAFHALALDERRGPFEPTLWHLPPKSQACTCASHPPRKNAKDLRKNWEAVLEGKNPTEEELDKAWKEFIDREMHEHINGIGSEYSKGMDSQLLQVWFPGVHINVGGGNEDVLKEKKSDLEQIALISFAWMCEQIKPFLQLEEKLEKHAVDDRLRLIVPAVAEINKGKTKAYRKTITPFLWRALDYTGIWRAAYHTIPPSTVFGWATGPIIDSFAGAIRLAGAKWRTPGQYTHSPTGDKLGDTNEEIHPSVSYRKKKLGELPRPLNGFERRLGATRYEWVHSETGLTIPEYRIEADEVFTRHLASSDGKKEGCKGAVGGMHEDNAAKFLRETDEALAQLVKGVQVQVQVEAV</sequence>
<dbReference type="InterPro" id="IPR018712">
    <property type="entry name" value="Tle1-like_cat"/>
</dbReference>
<evidence type="ECO:0000313" key="2">
    <source>
        <dbReference type="EMBL" id="KXJ94960.1"/>
    </source>
</evidence>
<dbReference type="Pfam" id="PF09994">
    <property type="entry name" value="T6SS_Tle1-like_cat"/>
    <property type="match status" value="1"/>
</dbReference>